<protein>
    <submittedName>
        <fullName evidence="6">Cyp18a1</fullName>
    </submittedName>
</protein>
<name>A0ABY6LS14_9ARAC</name>
<dbReference type="Pfam" id="PF00067">
    <property type="entry name" value="p450"/>
    <property type="match status" value="1"/>
</dbReference>
<dbReference type="InterPro" id="IPR002401">
    <property type="entry name" value="Cyt_P450_E_grp-I"/>
</dbReference>
<evidence type="ECO:0000256" key="3">
    <source>
        <dbReference type="ARBA" id="ARBA00023004"/>
    </source>
</evidence>
<feature type="signal peptide" evidence="5">
    <location>
        <begin position="1"/>
        <end position="19"/>
    </location>
</feature>
<accession>A0ABY6LS14</accession>
<reference evidence="6 7" key="1">
    <citation type="submission" date="2022-03" db="EMBL/GenBank/DDBJ databases">
        <title>A chromosomal length assembly of Cordylochernes scorpioides.</title>
        <authorList>
            <person name="Zeh D."/>
            <person name="Zeh J."/>
        </authorList>
    </citation>
    <scope>NUCLEOTIDE SEQUENCE [LARGE SCALE GENOMIC DNA]</scope>
    <source>
        <strain evidence="6">IN4F17</strain>
        <tissue evidence="6">Whole Body</tissue>
    </source>
</reference>
<dbReference type="SUPFAM" id="SSF48264">
    <property type="entry name" value="Cytochrome P450"/>
    <property type="match status" value="1"/>
</dbReference>
<keyword evidence="4" id="KW-0560">Oxidoreductase</keyword>
<evidence type="ECO:0000256" key="1">
    <source>
        <dbReference type="ARBA" id="ARBA00010617"/>
    </source>
</evidence>
<dbReference type="InterPro" id="IPR036396">
    <property type="entry name" value="Cyt_P450_sf"/>
</dbReference>
<sequence length="430" mass="48130">MLIAGLVVLLLALIVVVYWGPGGKSRALPPGPWGLPVLGYLPFLGRSPLAAFNKLFHRYGDVVGLQMGSRYVVLLGSYKVVREAFKMRETLERPPSSTFEIRDTGTSFVIVNGEEWSEQRKFFLNTLRVLGMGQSRLLDNLKAEVRLLLEEVESTGSAPIDARPLLTASMSNNIFTLVFGRRLRRGDPLGPFLSEMLAVVTAFFLQTAAHAFLPALKRLYTVLGIFRRHPVNKYIDRMEDFVKKEIQSHEDSRVPGSPRDYIDAYLDVMDSHEAKSFTTRMLLGNIQALFAAGSDTVRVSVQWALVAMAASPASQARLHAEIDAELGGAEPEWEDRSRLPYVGAVLAEAQRWRTVVPVNIQRYTSEEIHVAGHCIPAGTIIFSVIQRIHMDPAYWENAEDFNPDRFLEPGGASIKKHDAYMPFSWGELNR</sequence>
<keyword evidence="5" id="KW-0732">Signal</keyword>
<dbReference type="EMBL" id="CP092885">
    <property type="protein sequence ID" value="UYV83344.1"/>
    <property type="molecule type" value="Genomic_DNA"/>
</dbReference>
<evidence type="ECO:0000256" key="2">
    <source>
        <dbReference type="ARBA" id="ARBA00022723"/>
    </source>
</evidence>
<keyword evidence="3" id="KW-0408">Iron</keyword>
<dbReference type="Gene3D" id="1.10.630.10">
    <property type="entry name" value="Cytochrome P450"/>
    <property type="match status" value="1"/>
</dbReference>
<dbReference type="PRINTS" id="PR00463">
    <property type="entry name" value="EP450I"/>
</dbReference>
<feature type="chain" id="PRO_5047194458" evidence="5">
    <location>
        <begin position="20"/>
        <end position="430"/>
    </location>
</feature>
<dbReference type="PANTHER" id="PTHR24300:SF375">
    <property type="entry name" value="CYTOCHROME P450 FAMILY"/>
    <property type="match status" value="1"/>
</dbReference>
<dbReference type="Proteomes" id="UP001235939">
    <property type="component" value="Chromosome 23"/>
</dbReference>
<evidence type="ECO:0000313" key="7">
    <source>
        <dbReference type="Proteomes" id="UP001235939"/>
    </source>
</evidence>
<keyword evidence="4" id="KW-0503">Monooxygenase</keyword>
<evidence type="ECO:0000256" key="5">
    <source>
        <dbReference type="SAM" id="SignalP"/>
    </source>
</evidence>
<dbReference type="InterPro" id="IPR001128">
    <property type="entry name" value="Cyt_P450"/>
</dbReference>
<comment type="similarity">
    <text evidence="1">Belongs to the cytochrome P450 family.</text>
</comment>
<keyword evidence="2" id="KW-0479">Metal-binding</keyword>
<organism evidence="6 7">
    <name type="scientific">Cordylochernes scorpioides</name>
    <dbReference type="NCBI Taxonomy" id="51811"/>
    <lineage>
        <taxon>Eukaryota</taxon>
        <taxon>Metazoa</taxon>
        <taxon>Ecdysozoa</taxon>
        <taxon>Arthropoda</taxon>
        <taxon>Chelicerata</taxon>
        <taxon>Arachnida</taxon>
        <taxon>Pseudoscorpiones</taxon>
        <taxon>Cheliferoidea</taxon>
        <taxon>Chernetidae</taxon>
        <taxon>Cordylochernes</taxon>
    </lineage>
</organism>
<dbReference type="PANTHER" id="PTHR24300">
    <property type="entry name" value="CYTOCHROME P450 508A4-RELATED"/>
    <property type="match status" value="1"/>
</dbReference>
<evidence type="ECO:0000256" key="4">
    <source>
        <dbReference type="ARBA" id="ARBA00023033"/>
    </source>
</evidence>
<proteinExistence type="inferred from homology"/>
<gene>
    <name evidence="6" type="ORF">LAZ67_23000655</name>
</gene>
<evidence type="ECO:0000313" key="6">
    <source>
        <dbReference type="EMBL" id="UYV83344.1"/>
    </source>
</evidence>
<keyword evidence="7" id="KW-1185">Reference proteome</keyword>
<dbReference type="InterPro" id="IPR050182">
    <property type="entry name" value="Cytochrome_P450_fam2"/>
</dbReference>